<feature type="domain" description="Phosphoacetylglucosamine mutase AMG1" evidence="1">
    <location>
        <begin position="89"/>
        <end position="138"/>
    </location>
</feature>
<protein>
    <recommendedName>
        <fullName evidence="1">Phosphoacetylglucosamine mutase AMG1 domain-containing protein</fullName>
    </recommendedName>
</protein>
<dbReference type="Proteomes" id="UP001162162">
    <property type="component" value="Unassembled WGS sequence"/>
</dbReference>
<evidence type="ECO:0000259" key="1">
    <source>
        <dbReference type="Pfam" id="PF21404"/>
    </source>
</evidence>
<accession>A0AAV8XQA8</accession>
<dbReference type="GO" id="GO:0004610">
    <property type="term" value="F:phosphoacetylglucosamine mutase activity"/>
    <property type="evidence" value="ECO:0007669"/>
    <property type="project" value="TreeGrafter"/>
</dbReference>
<organism evidence="2 3">
    <name type="scientific">Aromia moschata</name>
    <dbReference type="NCBI Taxonomy" id="1265417"/>
    <lineage>
        <taxon>Eukaryota</taxon>
        <taxon>Metazoa</taxon>
        <taxon>Ecdysozoa</taxon>
        <taxon>Arthropoda</taxon>
        <taxon>Hexapoda</taxon>
        <taxon>Insecta</taxon>
        <taxon>Pterygota</taxon>
        <taxon>Neoptera</taxon>
        <taxon>Endopterygota</taxon>
        <taxon>Coleoptera</taxon>
        <taxon>Polyphaga</taxon>
        <taxon>Cucujiformia</taxon>
        <taxon>Chrysomeloidea</taxon>
        <taxon>Cerambycidae</taxon>
        <taxon>Cerambycinae</taxon>
        <taxon>Callichromatini</taxon>
        <taxon>Aromia</taxon>
    </lineage>
</organism>
<dbReference type="InterPro" id="IPR049022">
    <property type="entry name" value="AMG1_III"/>
</dbReference>
<dbReference type="EMBL" id="JAPWTK010000389">
    <property type="protein sequence ID" value="KAJ8941079.1"/>
    <property type="molecule type" value="Genomic_DNA"/>
</dbReference>
<sequence length="163" mass="18489">MCHTQHFRDGHPAAPLEHVASGNLASYENTSVTVMEKHYAIIRPYPRDIRDTHKQTMLDSTSQRVHGCSYKRRRRTSRANIHCICGFTDMKVPVACVSTGVKHLHSEALTYDIGVYFEANGHGTVVFSEEAKEKLKVGVKNERLSIVNMFLIKPVVRVYYTPT</sequence>
<name>A0AAV8XQA8_9CUCU</name>
<evidence type="ECO:0000313" key="2">
    <source>
        <dbReference type="EMBL" id="KAJ8941079.1"/>
    </source>
</evidence>
<dbReference type="GO" id="GO:0006048">
    <property type="term" value="P:UDP-N-acetylglucosamine biosynthetic process"/>
    <property type="evidence" value="ECO:0007669"/>
    <property type="project" value="TreeGrafter"/>
</dbReference>
<reference evidence="2" key="1">
    <citation type="journal article" date="2023" name="Insect Mol. Biol.">
        <title>Genome sequencing provides insights into the evolution of gene families encoding plant cell wall-degrading enzymes in longhorned beetles.</title>
        <authorList>
            <person name="Shin N.R."/>
            <person name="Okamura Y."/>
            <person name="Kirsch R."/>
            <person name="Pauchet Y."/>
        </authorList>
    </citation>
    <scope>NUCLEOTIDE SEQUENCE</scope>
    <source>
        <strain evidence="2">AMC_N1</strain>
    </source>
</reference>
<keyword evidence="3" id="KW-1185">Reference proteome</keyword>
<dbReference type="PANTHER" id="PTHR45955">
    <property type="entry name" value="PHOSPHOACETYLGLUCOSAMINE MUTASE"/>
    <property type="match status" value="1"/>
</dbReference>
<dbReference type="AlphaFoldDB" id="A0AAV8XQA8"/>
<gene>
    <name evidence="2" type="ORF">NQ318_003260</name>
</gene>
<dbReference type="Pfam" id="PF21404">
    <property type="entry name" value="AMG1_III"/>
    <property type="match status" value="1"/>
</dbReference>
<comment type="caution">
    <text evidence="2">The sequence shown here is derived from an EMBL/GenBank/DDBJ whole genome shotgun (WGS) entry which is preliminary data.</text>
</comment>
<proteinExistence type="predicted"/>
<evidence type="ECO:0000313" key="3">
    <source>
        <dbReference type="Proteomes" id="UP001162162"/>
    </source>
</evidence>
<dbReference type="PANTHER" id="PTHR45955:SF1">
    <property type="entry name" value="PHOSPHOACETYLGLUCOSAMINE MUTASE"/>
    <property type="match status" value="1"/>
</dbReference>